<feature type="domain" description="Glycoside hydrolase family 9" evidence="10">
    <location>
        <begin position="322"/>
        <end position="519"/>
    </location>
</feature>
<dbReference type="PROSITE" id="PS00698">
    <property type="entry name" value="GH9_3"/>
    <property type="match status" value="1"/>
</dbReference>
<keyword evidence="4 9" id="KW-0136">Cellulose degradation</keyword>
<evidence type="ECO:0000313" key="11">
    <source>
        <dbReference type="EMBL" id="PSC67746.1"/>
    </source>
</evidence>
<evidence type="ECO:0000256" key="1">
    <source>
        <dbReference type="ARBA" id="ARBA00000966"/>
    </source>
</evidence>
<keyword evidence="12" id="KW-1185">Reference proteome</keyword>
<sequence>MPGATPALCSALLAVLLISWAEPHAAASALGARSGVPQAYKEVLGLTFRFYEAQRLGKLPAGNRIPCRRDGFLQDSVQGGWADAGDTIKHSLTTDRTHAGQLATAKASVRWGADYLQACHVAQYQFVGLIGDPDVDHNYWYRPEDFTGARRTYTWDRAHAASDLLGQTSTALTAASLLFSADNATYAASLLATARHLYQWGVEVQGIYSVSYPGYPSDLYKSNRYRDKLMLAAAWLYRATGNATYLTAARTHYQGEGGRGKSGEAGGGGGGAAALSPSSPLHLSSSCCLHASLPVALLCLACQFPTSFSHGCPPHVSSTPYVTYDSSHVPAAALLLDIARQAGTAAVPGHAEYADFYATTFMRSHMDADGTWGITRTPLGMSRPDWSSWGNLGYSTSVAFMALLRARQLPAGDATRAAYIAYAKGQIDYALAATRRSYVVGWGIRPPLRPHHRCASCPNLPAPCGEYQYDTVDPNPQVVYGALVGGPRGPGDNTYYDVRSDYVTNEVSLVYNAGFTGALAALVQLLS</sequence>
<evidence type="ECO:0000256" key="3">
    <source>
        <dbReference type="ARBA" id="ARBA00022801"/>
    </source>
</evidence>
<keyword evidence="9" id="KW-0732">Signal</keyword>
<evidence type="ECO:0000256" key="6">
    <source>
        <dbReference type="ARBA" id="ARBA00023295"/>
    </source>
</evidence>
<feature type="active site" evidence="8">
    <location>
        <position position="506"/>
    </location>
</feature>
<feature type="domain" description="Glycoside hydrolase family 9" evidence="10">
    <location>
        <begin position="40"/>
        <end position="257"/>
    </location>
</feature>
<dbReference type="InterPro" id="IPR033126">
    <property type="entry name" value="Glyco_hydro_9_Asp/Glu_AS"/>
</dbReference>
<dbReference type="EMBL" id="LHPF02000049">
    <property type="protein sequence ID" value="PSC67746.1"/>
    <property type="molecule type" value="Genomic_DNA"/>
</dbReference>
<keyword evidence="5 8" id="KW-0119">Carbohydrate metabolism</keyword>
<dbReference type="GO" id="GO:0008810">
    <property type="term" value="F:cellulase activity"/>
    <property type="evidence" value="ECO:0007669"/>
    <property type="project" value="UniProtKB-EC"/>
</dbReference>
<evidence type="ECO:0000256" key="8">
    <source>
        <dbReference type="PROSITE-ProRule" id="PRU10060"/>
    </source>
</evidence>
<comment type="catalytic activity">
    <reaction evidence="1 9">
        <text>Endohydrolysis of (1-&gt;4)-beta-D-glucosidic linkages in cellulose, lichenin and cereal beta-D-glucans.</text>
        <dbReference type="EC" id="3.2.1.4"/>
    </reaction>
</comment>
<evidence type="ECO:0000259" key="10">
    <source>
        <dbReference type="Pfam" id="PF00759"/>
    </source>
</evidence>
<dbReference type="GO" id="GO:0030245">
    <property type="term" value="P:cellulose catabolic process"/>
    <property type="evidence" value="ECO:0007669"/>
    <property type="project" value="UniProtKB-KW"/>
</dbReference>
<dbReference type="InterPro" id="IPR008928">
    <property type="entry name" value="6-hairpin_glycosidase_sf"/>
</dbReference>
<name>A0A2P6V0X8_9CHLO</name>
<dbReference type="Proteomes" id="UP000239649">
    <property type="component" value="Unassembled WGS sequence"/>
</dbReference>
<feature type="active site" evidence="8">
    <location>
        <position position="497"/>
    </location>
</feature>
<keyword evidence="3 8" id="KW-0378">Hydrolase</keyword>
<dbReference type="InterPro" id="IPR001701">
    <property type="entry name" value="Glyco_hydro_9"/>
</dbReference>
<dbReference type="PANTHER" id="PTHR22298">
    <property type="entry name" value="ENDO-1,4-BETA-GLUCANASE"/>
    <property type="match status" value="1"/>
</dbReference>
<evidence type="ECO:0000256" key="9">
    <source>
        <dbReference type="RuleBase" id="RU361166"/>
    </source>
</evidence>
<evidence type="ECO:0000256" key="2">
    <source>
        <dbReference type="ARBA" id="ARBA00007072"/>
    </source>
</evidence>
<dbReference type="OrthoDB" id="10257085at2759"/>
<reference evidence="11 12" key="1">
    <citation type="journal article" date="2018" name="Plant J.">
        <title>Genome sequences of Chlorella sorokiniana UTEX 1602 and Micractinium conductrix SAG 241.80: implications to maltose excretion by a green alga.</title>
        <authorList>
            <person name="Arriola M.B."/>
            <person name="Velmurugan N."/>
            <person name="Zhang Y."/>
            <person name="Plunkett M.H."/>
            <person name="Hondzo H."/>
            <person name="Barney B.M."/>
        </authorList>
    </citation>
    <scope>NUCLEOTIDE SEQUENCE [LARGE SCALE GENOMIC DNA]</scope>
    <source>
        <strain evidence="11 12">SAG 241.80</strain>
    </source>
</reference>
<comment type="similarity">
    <text evidence="2 8 9">Belongs to the glycosyl hydrolase 9 (cellulase E) family.</text>
</comment>
<accession>A0A2P6V0X8</accession>
<protein>
    <recommendedName>
        <fullName evidence="9">Endoglucanase</fullName>
        <ecNumber evidence="9">3.2.1.4</ecNumber>
    </recommendedName>
</protein>
<keyword evidence="7 8" id="KW-0624">Polysaccharide degradation</keyword>
<organism evidence="11 12">
    <name type="scientific">Micractinium conductrix</name>
    <dbReference type="NCBI Taxonomy" id="554055"/>
    <lineage>
        <taxon>Eukaryota</taxon>
        <taxon>Viridiplantae</taxon>
        <taxon>Chlorophyta</taxon>
        <taxon>core chlorophytes</taxon>
        <taxon>Trebouxiophyceae</taxon>
        <taxon>Chlorellales</taxon>
        <taxon>Chlorellaceae</taxon>
        <taxon>Chlorella clade</taxon>
        <taxon>Micractinium</taxon>
    </lineage>
</organism>
<evidence type="ECO:0000313" key="12">
    <source>
        <dbReference type="Proteomes" id="UP000239649"/>
    </source>
</evidence>
<dbReference type="InterPro" id="IPR012341">
    <property type="entry name" value="6hp_glycosidase-like_sf"/>
</dbReference>
<gene>
    <name evidence="11" type="ORF">C2E20_8621</name>
</gene>
<proteinExistence type="inferred from homology"/>
<feature type="chain" id="PRO_5015020815" description="Endoglucanase" evidence="9">
    <location>
        <begin position="28"/>
        <end position="527"/>
    </location>
</feature>
<keyword evidence="6 8" id="KW-0326">Glycosidase</keyword>
<comment type="caution">
    <text evidence="11">The sequence shown here is derived from an EMBL/GenBank/DDBJ whole genome shotgun (WGS) entry which is preliminary data.</text>
</comment>
<evidence type="ECO:0000256" key="4">
    <source>
        <dbReference type="ARBA" id="ARBA00023001"/>
    </source>
</evidence>
<dbReference type="AlphaFoldDB" id="A0A2P6V0X8"/>
<feature type="signal peptide" evidence="9">
    <location>
        <begin position="1"/>
        <end position="27"/>
    </location>
</feature>
<dbReference type="EC" id="3.2.1.4" evidence="9"/>
<evidence type="ECO:0000256" key="7">
    <source>
        <dbReference type="ARBA" id="ARBA00023326"/>
    </source>
</evidence>
<dbReference type="Gene3D" id="1.50.10.10">
    <property type="match status" value="2"/>
</dbReference>
<evidence type="ECO:0000256" key="5">
    <source>
        <dbReference type="ARBA" id="ARBA00023277"/>
    </source>
</evidence>
<dbReference type="SUPFAM" id="SSF48208">
    <property type="entry name" value="Six-hairpin glycosidases"/>
    <property type="match status" value="1"/>
</dbReference>
<dbReference type="Pfam" id="PF00759">
    <property type="entry name" value="Glyco_hydro_9"/>
    <property type="match status" value="2"/>
</dbReference>